<organism evidence="1 2">
    <name type="scientific">Catellatospora aurea</name>
    <dbReference type="NCBI Taxonomy" id="1337874"/>
    <lineage>
        <taxon>Bacteria</taxon>
        <taxon>Bacillati</taxon>
        <taxon>Actinomycetota</taxon>
        <taxon>Actinomycetes</taxon>
        <taxon>Micromonosporales</taxon>
        <taxon>Micromonosporaceae</taxon>
        <taxon>Catellatospora</taxon>
    </lineage>
</organism>
<gene>
    <name evidence="1" type="ORF">ACFQO7_31150</name>
</gene>
<evidence type="ECO:0000313" key="2">
    <source>
        <dbReference type="Proteomes" id="UP001596392"/>
    </source>
</evidence>
<evidence type="ECO:0000313" key="1">
    <source>
        <dbReference type="EMBL" id="MFC7246957.1"/>
    </source>
</evidence>
<keyword evidence="2" id="KW-1185">Reference proteome</keyword>
<accession>A0ABW2H5C3</accession>
<reference evidence="2" key="1">
    <citation type="journal article" date="2019" name="Int. J. Syst. Evol. Microbiol.">
        <title>The Global Catalogue of Microorganisms (GCM) 10K type strain sequencing project: providing services to taxonomists for standard genome sequencing and annotation.</title>
        <authorList>
            <consortium name="The Broad Institute Genomics Platform"/>
            <consortium name="The Broad Institute Genome Sequencing Center for Infectious Disease"/>
            <person name="Wu L."/>
            <person name="Ma J."/>
        </authorList>
    </citation>
    <scope>NUCLEOTIDE SEQUENCE [LARGE SCALE GENOMIC DNA]</scope>
    <source>
        <strain evidence="2">CGMCC 1.9106</strain>
    </source>
</reference>
<proteinExistence type="predicted"/>
<dbReference type="Proteomes" id="UP001596392">
    <property type="component" value="Unassembled WGS sequence"/>
</dbReference>
<name>A0ABW2H5C3_9ACTN</name>
<protein>
    <recommendedName>
        <fullName evidence="3">Integrase-like protein</fullName>
    </recommendedName>
</protein>
<comment type="caution">
    <text evidence="1">The sequence shown here is derived from an EMBL/GenBank/DDBJ whole genome shotgun (WGS) entry which is preliminary data.</text>
</comment>
<sequence length="61" mass="7089">MTERSYTTAELRDELHRYHRELVAAGNHTPSTIGTYVQHPERFIAFLEGTYNPRVARGRNT</sequence>
<dbReference type="EMBL" id="JBHTAC010000047">
    <property type="protein sequence ID" value="MFC7246957.1"/>
    <property type="molecule type" value="Genomic_DNA"/>
</dbReference>
<evidence type="ECO:0008006" key="3">
    <source>
        <dbReference type="Google" id="ProtNLM"/>
    </source>
</evidence>
<dbReference type="RefSeq" id="WP_376809734.1">
    <property type="nucleotide sequence ID" value="NZ_JBHTAC010000047.1"/>
</dbReference>